<dbReference type="EMBL" id="JBBLZC010000007">
    <property type="protein sequence ID" value="MEK0083267.1"/>
    <property type="molecule type" value="Genomic_DNA"/>
</dbReference>
<dbReference type="GO" id="GO:0016740">
    <property type="term" value="F:transferase activity"/>
    <property type="evidence" value="ECO:0007669"/>
    <property type="project" value="UniProtKB-KW"/>
</dbReference>
<evidence type="ECO:0000313" key="2">
    <source>
        <dbReference type="EMBL" id="MEK0083267.1"/>
    </source>
</evidence>
<evidence type="ECO:0000259" key="1">
    <source>
        <dbReference type="Pfam" id="PF04273"/>
    </source>
</evidence>
<proteinExistence type="predicted"/>
<protein>
    <submittedName>
        <fullName evidence="2">TIGR01244 family sulfur transferase</fullName>
    </submittedName>
</protein>
<reference evidence="2 3" key="1">
    <citation type="submission" date="2024-01" db="EMBL/GenBank/DDBJ databases">
        <title>Multi-omics insights into the function and evolution of sodium benzoate biodegradation pathways in Benzoatithermus flavus gen. nov., sp. nov. from hot spring.</title>
        <authorList>
            <person name="Hu C.-J."/>
            <person name="Li W.-J."/>
        </authorList>
    </citation>
    <scope>NUCLEOTIDE SEQUENCE [LARGE SCALE GENOMIC DNA]</scope>
    <source>
        <strain evidence="2 3">SYSU G07066</strain>
    </source>
</reference>
<name>A0ABU8XTH5_9PROT</name>
<dbReference type="InterPro" id="IPR005939">
    <property type="entry name" value="BLH_phosphatase-like"/>
</dbReference>
<dbReference type="SUPFAM" id="SSF52799">
    <property type="entry name" value="(Phosphotyrosine protein) phosphatases II"/>
    <property type="match status" value="1"/>
</dbReference>
<dbReference type="Pfam" id="PF04273">
    <property type="entry name" value="BLH_phosphatase"/>
    <property type="match status" value="1"/>
</dbReference>
<dbReference type="InterPro" id="IPR029021">
    <property type="entry name" value="Prot-tyrosine_phosphatase-like"/>
</dbReference>
<dbReference type="Proteomes" id="UP001375743">
    <property type="component" value="Unassembled WGS sequence"/>
</dbReference>
<organism evidence="2 3">
    <name type="scientific">Benzoatithermus flavus</name>
    <dbReference type="NCBI Taxonomy" id="3108223"/>
    <lineage>
        <taxon>Bacteria</taxon>
        <taxon>Pseudomonadati</taxon>
        <taxon>Pseudomonadota</taxon>
        <taxon>Alphaproteobacteria</taxon>
        <taxon>Geminicoccales</taxon>
        <taxon>Geminicoccaceae</taxon>
        <taxon>Benzoatithermus</taxon>
    </lineage>
</organism>
<accession>A0ABU8XTH5</accession>
<comment type="caution">
    <text evidence="2">The sequence shown here is derived from an EMBL/GenBank/DDBJ whole genome shotgun (WGS) entry which is preliminary data.</text>
</comment>
<dbReference type="Gene3D" id="3.90.190.10">
    <property type="entry name" value="Protein tyrosine phosphatase superfamily"/>
    <property type="match status" value="1"/>
</dbReference>
<gene>
    <name evidence="2" type="ORF">U1T56_08885</name>
</gene>
<keyword evidence="2" id="KW-0808">Transferase</keyword>
<sequence length="145" mass="15318">MHESRFRQVAADFFVAPQLGTEDFAAARAAGIRTVINNRPDGEAPDQLGDAEARALAEAAGLAYAFVPVTTGSIGPDTVAAFAAAVERNLGPYLAYCRSGTRSCHMWAFMAARRRPPQEIVEAAAAAGYDLSPVLPVLRRLAGEG</sequence>
<keyword evidence="3" id="KW-1185">Reference proteome</keyword>
<dbReference type="RefSeq" id="WP_418159113.1">
    <property type="nucleotide sequence ID" value="NZ_JBBLZC010000007.1"/>
</dbReference>
<feature type="domain" description="Beta-lactamase hydrolase-like protein phosphatase-like" evidence="1">
    <location>
        <begin position="6"/>
        <end position="112"/>
    </location>
</feature>
<dbReference type="NCBIfam" id="TIGR01244">
    <property type="entry name" value="TIGR01244 family sulfur transferase"/>
    <property type="match status" value="1"/>
</dbReference>
<evidence type="ECO:0000313" key="3">
    <source>
        <dbReference type="Proteomes" id="UP001375743"/>
    </source>
</evidence>